<name>A0ABN9V5E2_9DINO</name>
<evidence type="ECO:0000256" key="1">
    <source>
        <dbReference type="SAM" id="MobiDB-lite"/>
    </source>
</evidence>
<sequence length="167" mass="17485">PEPSGPAERGSQCGRCRPRAQRPLQGGPRPCRADRVPLPFSPLGRQLCAGWGARGGVAEPRSGHPAMPPRKPKVTRAPPEGPHQHADDDEAAAQWGPGGLVGDVEKTCPEVGMDLQDTCPELADQNQAATSPDRTCSDCGSSLLEGGAGGDAASSVMLEDDRRRRPP</sequence>
<dbReference type="Proteomes" id="UP001189429">
    <property type="component" value="Unassembled WGS sequence"/>
</dbReference>
<gene>
    <name evidence="2" type="ORF">PCOR1329_LOCUS54060</name>
</gene>
<organism evidence="2 3">
    <name type="scientific">Prorocentrum cordatum</name>
    <dbReference type="NCBI Taxonomy" id="2364126"/>
    <lineage>
        <taxon>Eukaryota</taxon>
        <taxon>Sar</taxon>
        <taxon>Alveolata</taxon>
        <taxon>Dinophyceae</taxon>
        <taxon>Prorocentrales</taxon>
        <taxon>Prorocentraceae</taxon>
        <taxon>Prorocentrum</taxon>
    </lineage>
</organism>
<feature type="region of interest" description="Disordered" evidence="1">
    <location>
        <begin position="123"/>
        <end position="167"/>
    </location>
</feature>
<evidence type="ECO:0000313" key="2">
    <source>
        <dbReference type="EMBL" id="CAK0867033.1"/>
    </source>
</evidence>
<feature type="region of interest" description="Disordered" evidence="1">
    <location>
        <begin position="1"/>
        <end position="106"/>
    </location>
</feature>
<feature type="compositionally biased region" description="Polar residues" evidence="1">
    <location>
        <begin position="124"/>
        <end position="140"/>
    </location>
</feature>
<accession>A0ABN9V5E2</accession>
<keyword evidence="3" id="KW-1185">Reference proteome</keyword>
<dbReference type="EMBL" id="CAUYUJ010016602">
    <property type="protein sequence ID" value="CAK0867033.1"/>
    <property type="molecule type" value="Genomic_DNA"/>
</dbReference>
<reference evidence="2" key="1">
    <citation type="submission" date="2023-10" db="EMBL/GenBank/DDBJ databases">
        <authorList>
            <person name="Chen Y."/>
            <person name="Shah S."/>
            <person name="Dougan E. K."/>
            <person name="Thang M."/>
            <person name="Chan C."/>
        </authorList>
    </citation>
    <scope>NUCLEOTIDE SEQUENCE [LARGE SCALE GENOMIC DNA]</scope>
</reference>
<comment type="caution">
    <text evidence="2">The sequence shown here is derived from an EMBL/GenBank/DDBJ whole genome shotgun (WGS) entry which is preliminary data.</text>
</comment>
<protein>
    <submittedName>
        <fullName evidence="2">Uncharacterized protein</fullName>
    </submittedName>
</protein>
<proteinExistence type="predicted"/>
<feature type="non-terminal residue" evidence="2">
    <location>
        <position position="167"/>
    </location>
</feature>
<evidence type="ECO:0000313" key="3">
    <source>
        <dbReference type="Proteomes" id="UP001189429"/>
    </source>
</evidence>
<feature type="non-terminal residue" evidence="2">
    <location>
        <position position="1"/>
    </location>
</feature>